<gene>
    <name evidence="8" type="ORF">BD410DRAFT_894366</name>
</gene>
<evidence type="ECO:0000259" key="7">
    <source>
        <dbReference type="PROSITE" id="PS50212"/>
    </source>
</evidence>
<dbReference type="Pfam" id="PF07714">
    <property type="entry name" value="PK_Tyr_Ser-Thr"/>
    <property type="match status" value="1"/>
</dbReference>
<keyword evidence="2" id="KW-0067">ATP-binding</keyword>
<dbReference type="PRINTS" id="PR00109">
    <property type="entry name" value="TYRKINASE"/>
</dbReference>
<dbReference type="InterPro" id="IPR023578">
    <property type="entry name" value="Ras_GEF_dom_sf"/>
</dbReference>
<dbReference type="CDD" id="cd06224">
    <property type="entry name" value="REM"/>
    <property type="match status" value="1"/>
</dbReference>
<dbReference type="Proteomes" id="UP000294933">
    <property type="component" value="Unassembled WGS sequence"/>
</dbReference>
<evidence type="ECO:0000256" key="2">
    <source>
        <dbReference type="ARBA" id="ARBA00022840"/>
    </source>
</evidence>
<dbReference type="PROSITE" id="PS50212">
    <property type="entry name" value="RASGEF_NTER"/>
    <property type="match status" value="1"/>
</dbReference>
<feature type="compositionally biased region" description="Low complexity" evidence="4">
    <location>
        <begin position="543"/>
        <end position="555"/>
    </location>
</feature>
<dbReference type="GO" id="GO:0007166">
    <property type="term" value="P:cell surface receptor signaling pathway"/>
    <property type="evidence" value="ECO:0007669"/>
    <property type="project" value="InterPro"/>
</dbReference>
<evidence type="ECO:0000259" key="6">
    <source>
        <dbReference type="PROSITE" id="PS50011"/>
    </source>
</evidence>
<dbReference type="Pfam" id="PF00617">
    <property type="entry name" value="RasGEF"/>
    <property type="match status" value="1"/>
</dbReference>
<dbReference type="Gene3D" id="1.10.840.10">
    <property type="entry name" value="Ras guanine-nucleotide exchange factors catalytic domain"/>
    <property type="match status" value="1"/>
</dbReference>
<dbReference type="GO" id="GO:0007264">
    <property type="term" value="P:small GTPase-mediated signal transduction"/>
    <property type="evidence" value="ECO:0007669"/>
    <property type="project" value="InterPro"/>
</dbReference>
<dbReference type="Gene3D" id="1.20.870.10">
    <property type="entry name" value="Son of sevenless (SoS) protein Chain: S domain 1"/>
    <property type="match status" value="1"/>
</dbReference>
<dbReference type="GO" id="GO:0004672">
    <property type="term" value="F:protein kinase activity"/>
    <property type="evidence" value="ECO:0007669"/>
    <property type="project" value="InterPro"/>
</dbReference>
<dbReference type="InterPro" id="IPR036537">
    <property type="entry name" value="Adaptor_Cbl_N_dom_sf"/>
</dbReference>
<dbReference type="AlphaFoldDB" id="A0A4Y7QJC6"/>
<dbReference type="InterPro" id="IPR000651">
    <property type="entry name" value="Ras-like_Gua-exchang_fac_N"/>
</dbReference>
<feature type="compositionally biased region" description="Low complexity" evidence="4">
    <location>
        <begin position="638"/>
        <end position="647"/>
    </location>
</feature>
<dbReference type="InterPro" id="IPR036964">
    <property type="entry name" value="RASGEF_cat_dom_sf"/>
</dbReference>
<feature type="compositionally biased region" description="Low complexity" evidence="4">
    <location>
        <begin position="576"/>
        <end position="590"/>
    </location>
</feature>
<dbReference type="InterPro" id="IPR008266">
    <property type="entry name" value="Tyr_kinase_AS"/>
</dbReference>
<dbReference type="Pfam" id="PF00618">
    <property type="entry name" value="RasGEF_N"/>
    <property type="match status" value="1"/>
</dbReference>
<protein>
    <submittedName>
        <fullName evidence="8">Uncharacterized protein</fullName>
    </submittedName>
</protein>
<dbReference type="Gene3D" id="1.10.510.10">
    <property type="entry name" value="Transferase(Phosphotransferase) domain 1"/>
    <property type="match status" value="1"/>
</dbReference>
<reference evidence="8 9" key="1">
    <citation type="submission" date="2018-06" db="EMBL/GenBank/DDBJ databases">
        <title>A transcriptomic atlas of mushroom development highlights an independent origin of complex multicellularity.</title>
        <authorList>
            <consortium name="DOE Joint Genome Institute"/>
            <person name="Krizsan K."/>
            <person name="Almasi E."/>
            <person name="Merenyi Z."/>
            <person name="Sahu N."/>
            <person name="Viragh M."/>
            <person name="Koszo T."/>
            <person name="Mondo S."/>
            <person name="Kiss B."/>
            <person name="Balint B."/>
            <person name="Kues U."/>
            <person name="Barry K."/>
            <person name="Hegedus J.C."/>
            <person name="Henrissat B."/>
            <person name="Johnson J."/>
            <person name="Lipzen A."/>
            <person name="Ohm R."/>
            <person name="Nagy I."/>
            <person name="Pangilinan J."/>
            <person name="Yan J."/>
            <person name="Xiong Y."/>
            <person name="Grigoriev I.V."/>
            <person name="Hibbett D.S."/>
            <person name="Nagy L.G."/>
        </authorList>
    </citation>
    <scope>NUCLEOTIDE SEQUENCE [LARGE SCALE GENOMIC DNA]</scope>
    <source>
        <strain evidence="8 9">SZMC22713</strain>
    </source>
</reference>
<dbReference type="InterPro" id="IPR011009">
    <property type="entry name" value="Kinase-like_dom_sf"/>
</dbReference>
<evidence type="ECO:0000256" key="1">
    <source>
        <dbReference type="ARBA" id="ARBA00022741"/>
    </source>
</evidence>
<dbReference type="InterPro" id="IPR001895">
    <property type="entry name" value="RASGEF_cat_dom"/>
</dbReference>
<dbReference type="EMBL" id="ML170159">
    <property type="protein sequence ID" value="TDL27202.1"/>
    <property type="molecule type" value="Genomic_DNA"/>
</dbReference>
<keyword evidence="9" id="KW-1185">Reference proteome</keyword>
<feature type="domain" description="N-terminal Ras-GEF" evidence="7">
    <location>
        <begin position="734"/>
        <end position="863"/>
    </location>
</feature>
<dbReference type="VEuPathDB" id="FungiDB:BD410DRAFT_894366"/>
<feature type="compositionally biased region" description="Polar residues" evidence="4">
    <location>
        <begin position="672"/>
        <end position="706"/>
    </location>
</feature>
<dbReference type="GO" id="GO:0005085">
    <property type="term" value="F:guanyl-nucleotide exchange factor activity"/>
    <property type="evidence" value="ECO:0007669"/>
    <property type="project" value="UniProtKB-KW"/>
</dbReference>
<dbReference type="PROSITE" id="PS50011">
    <property type="entry name" value="PROTEIN_KINASE_DOM"/>
    <property type="match status" value="1"/>
</dbReference>
<feature type="region of interest" description="Disordered" evidence="4">
    <location>
        <begin position="864"/>
        <end position="883"/>
    </location>
</feature>
<name>A0A4Y7QJC6_9AGAM</name>
<dbReference type="SUPFAM" id="SSF48366">
    <property type="entry name" value="Ras GEF"/>
    <property type="match status" value="1"/>
</dbReference>
<dbReference type="InterPro" id="IPR001245">
    <property type="entry name" value="Ser-Thr/Tyr_kinase_cat_dom"/>
</dbReference>
<dbReference type="InterPro" id="IPR000719">
    <property type="entry name" value="Prot_kinase_dom"/>
</dbReference>
<keyword evidence="1" id="KW-0547">Nucleotide-binding</keyword>
<feature type="domain" description="Protein kinase" evidence="6">
    <location>
        <begin position="220"/>
        <end position="481"/>
    </location>
</feature>
<evidence type="ECO:0000256" key="4">
    <source>
        <dbReference type="SAM" id="MobiDB-lite"/>
    </source>
</evidence>
<feature type="region of interest" description="Disordered" evidence="4">
    <location>
        <begin position="461"/>
        <end position="706"/>
    </location>
</feature>
<feature type="compositionally biased region" description="Low complexity" evidence="4">
    <location>
        <begin position="517"/>
        <end position="533"/>
    </location>
</feature>
<proteinExistence type="predicted"/>
<dbReference type="SUPFAM" id="SSF56112">
    <property type="entry name" value="Protein kinase-like (PK-like)"/>
    <property type="match status" value="1"/>
</dbReference>
<accession>A0A4Y7QJC6</accession>
<dbReference type="OrthoDB" id="4062651at2759"/>
<dbReference type="PROSITE" id="PS00109">
    <property type="entry name" value="PROTEIN_KINASE_TYR"/>
    <property type="match status" value="1"/>
</dbReference>
<evidence type="ECO:0000256" key="3">
    <source>
        <dbReference type="PROSITE-ProRule" id="PRU00168"/>
    </source>
</evidence>
<evidence type="ECO:0000313" key="9">
    <source>
        <dbReference type="Proteomes" id="UP000294933"/>
    </source>
</evidence>
<dbReference type="PANTHER" id="PTHR24418">
    <property type="entry name" value="TYROSINE-PROTEIN KINASE"/>
    <property type="match status" value="1"/>
</dbReference>
<organism evidence="8 9">
    <name type="scientific">Rickenella mellea</name>
    <dbReference type="NCBI Taxonomy" id="50990"/>
    <lineage>
        <taxon>Eukaryota</taxon>
        <taxon>Fungi</taxon>
        <taxon>Dikarya</taxon>
        <taxon>Basidiomycota</taxon>
        <taxon>Agaricomycotina</taxon>
        <taxon>Agaricomycetes</taxon>
        <taxon>Hymenochaetales</taxon>
        <taxon>Rickenellaceae</taxon>
        <taxon>Rickenella</taxon>
    </lineage>
</organism>
<dbReference type="PROSITE" id="PS50009">
    <property type="entry name" value="RASGEF_CAT"/>
    <property type="match status" value="1"/>
</dbReference>
<evidence type="ECO:0000313" key="8">
    <source>
        <dbReference type="EMBL" id="TDL27202.1"/>
    </source>
</evidence>
<dbReference type="GO" id="GO:0005524">
    <property type="term" value="F:ATP binding"/>
    <property type="evidence" value="ECO:0007669"/>
    <property type="project" value="UniProtKB-KW"/>
</dbReference>
<dbReference type="SMART" id="SM00147">
    <property type="entry name" value="RasGEF"/>
    <property type="match status" value="1"/>
</dbReference>
<dbReference type="CDD" id="cd21037">
    <property type="entry name" value="MLKL_NTD"/>
    <property type="match status" value="1"/>
</dbReference>
<dbReference type="InterPro" id="IPR050198">
    <property type="entry name" value="Non-receptor_tyrosine_kinases"/>
</dbReference>
<dbReference type="InterPro" id="IPR059179">
    <property type="entry name" value="MLKL-like_MCAfunc"/>
</dbReference>
<evidence type="ECO:0000259" key="5">
    <source>
        <dbReference type="PROSITE" id="PS50009"/>
    </source>
</evidence>
<keyword evidence="3" id="KW-0344">Guanine-nucleotide releasing factor</keyword>
<sequence>MSLQDLVGLSGIPGLGTAVTESYRLYDAVQKIPFYKGQCRELSHRCILLLLAMRENSQGMEGSEMLKAADEVEAIIIRASKSAQNWAGQSTLRSFVHQGDIKIALDKMYKDIENCMARFQIAGHFGVGRGLQDLKAIQERDQAENRETLQRIISNVDDMKAIMAMQPPAVQQVMQTLQEELQDEDSPASDSRAIQEGLWQIHNETRLLPPMTDLTGQVVKTSDFPVICGAYNDVYTGEWLGEEKVALRLARSLNHTDAARKRFHKEVEIWRGLQHPYILRLYGIVYFGDQVYSVSPWMNNGDAIAYFTRHPQVDRLKILTEVASGLEYLHSNKVIHGDLRAANVLISTSGAACISDFGLSDVIEEVAGEIHTDQAASPVRWQAPELALEMGSATTATDVWSYGMVCLEIITGEKPYPHRRRDALVIQDIIAGTLPERPTGAVGTRIPDHLWNLMQRCWQREPASRPSMTEVRSEMKSHYTRSASNGPPKNLPPVMSPSSSEPSRTFRPHTASSTQRTLTTPTNRPSTSPSTTPDYFGQGYIPTRTRSNTSSTTDSAISLSDGRIIVPSRESSQRQPNVLPSTSNLNPSSPRIQVTPPVAGLGPSFPPDTSKLSLFLTPSGHLPKQPPSRSTLPDAPPRRSTSSYTPSALSIALRENSIPEDDSPVSAPEFGQTMQNSPEFTSSSLPTTAGSHLSREPSGSSWSEVESIYTSDGQYSRHIEEFGPEDPCTVELGKDGSVVRGTLRGLAKQLLLGSGNYAQDLKFRETFLSMYREFTTTSDLFRLLVQLFYHMDMGQNVQIRMNTRYLIVTVFKQWLGHYFVDTLDIALLEEMKSFASSITTPETIAKSAKDLALKIDIMINQAENAQPDDAPSSPTGTIPKGHDITPAGIAVGLTLLENDKYQAIRALDCISHLLRTHSPNKVTAARITNNQIINWVKKSILRSNRLDARRDVFKFFVNTAEECRKLNNFSSMAAVVAALESTTIARLRLTRSTPDKNIEHLLKRLATYVDPVGNHQAYRSLLNRRSDAIHLKDLTSIQRSMPRVVEKDGLSLINFERHMRVLKAVDTVLSFKNGAYNLDTRRDSGPLAYLESELAKVRLDDATDMGFEERSLDLKKQEDMIFEDRLLELQAVGFGTKKSRPKV</sequence>
<feature type="domain" description="Ras-GEF" evidence="5">
    <location>
        <begin position="885"/>
        <end position="1117"/>
    </location>
</feature>
<dbReference type="STRING" id="50990.A0A4Y7QJC6"/>
<dbReference type="Gene3D" id="1.20.930.20">
    <property type="entry name" value="Adaptor protein Cbl, N-terminal domain"/>
    <property type="match status" value="1"/>
</dbReference>